<name>A0A6J7KP29_9ZZZZ</name>
<dbReference type="AlphaFoldDB" id="A0A6J7KP29"/>
<dbReference type="EMBL" id="CAFBNF010000250">
    <property type="protein sequence ID" value="CAB4958228.1"/>
    <property type="molecule type" value="Genomic_DNA"/>
</dbReference>
<organism evidence="1">
    <name type="scientific">freshwater metagenome</name>
    <dbReference type="NCBI Taxonomy" id="449393"/>
    <lineage>
        <taxon>unclassified sequences</taxon>
        <taxon>metagenomes</taxon>
        <taxon>ecological metagenomes</taxon>
    </lineage>
</organism>
<gene>
    <name evidence="1" type="ORF">UFOPK3773_01828</name>
</gene>
<sequence length="219" mass="23471">MQLLDSMPDPFELVSAMTDRFAPPQLVTKEGDALELCTTVIAVKGRKSIARAFDSQFRRESDTEWIAGAAGGTVEEGDSIGGSLTLDGRRVTINTTSRARTDLVLDVVESLGFEFSLVSESVVNVGESVLSAASESVKPASVPSLDDPEVAAMFAEYIAKYERDWLDMDIPALGGLTPREAAGDPIARNDLIALLNSFPRGHPNTMDADRLRAALGLLD</sequence>
<accession>A0A6J7KP29</accession>
<evidence type="ECO:0000313" key="1">
    <source>
        <dbReference type="EMBL" id="CAB4958228.1"/>
    </source>
</evidence>
<protein>
    <submittedName>
        <fullName evidence="1">Unannotated protein</fullName>
    </submittedName>
</protein>
<proteinExistence type="predicted"/>
<reference evidence="1" key="1">
    <citation type="submission" date="2020-05" db="EMBL/GenBank/DDBJ databases">
        <authorList>
            <person name="Chiriac C."/>
            <person name="Salcher M."/>
            <person name="Ghai R."/>
            <person name="Kavagutti S V."/>
        </authorList>
    </citation>
    <scope>NUCLEOTIDE SEQUENCE</scope>
</reference>